<dbReference type="AlphaFoldDB" id="A0A9X3E1W0"/>
<dbReference type="Proteomes" id="UP001144805">
    <property type="component" value="Unassembled WGS sequence"/>
</dbReference>
<name>A0A9X3E1W0_9HYPH</name>
<comment type="caution">
    <text evidence="1">The sequence shown here is derived from an EMBL/GenBank/DDBJ whole genome shotgun (WGS) entry which is preliminary data.</text>
</comment>
<gene>
    <name evidence="1" type="ORF">OSH07_10330</name>
</gene>
<protein>
    <submittedName>
        <fullName evidence="1">Uncharacterized protein</fullName>
    </submittedName>
</protein>
<evidence type="ECO:0000313" key="1">
    <source>
        <dbReference type="EMBL" id="MCX5569588.1"/>
    </source>
</evidence>
<dbReference type="EMBL" id="JAPKNK010000003">
    <property type="protein sequence ID" value="MCX5569588.1"/>
    <property type="molecule type" value="Genomic_DNA"/>
</dbReference>
<reference evidence="1" key="1">
    <citation type="submission" date="2022-11" db="EMBL/GenBank/DDBJ databases">
        <title>Biodiversity and phylogenetic relationships of bacteria.</title>
        <authorList>
            <person name="Machado R.A.R."/>
            <person name="Bhat A."/>
            <person name="Loulou A."/>
            <person name="Kallel S."/>
        </authorList>
    </citation>
    <scope>NUCLEOTIDE SEQUENCE</scope>
    <source>
        <strain evidence="1">K-TC2</strain>
    </source>
</reference>
<dbReference type="RefSeq" id="WP_266338549.1">
    <property type="nucleotide sequence ID" value="NZ_JAPKNK010000003.1"/>
</dbReference>
<keyword evidence="2" id="KW-1185">Reference proteome</keyword>
<accession>A0A9X3E1W0</accession>
<evidence type="ECO:0000313" key="2">
    <source>
        <dbReference type="Proteomes" id="UP001144805"/>
    </source>
</evidence>
<sequence length="223" mass="23102">MSTQLSNGLLARRRRIIENPMTLTLPGINASSTGSTITIPGTAQAGDIAVFSQYAFSSGGTPTAVEFSGATTVNNVAGGPSTVRRVMISYKVLTAGDIGAALTGMNSSSNLKSVRIIRPSKPITSITTGDVFGFINSGSGSSSDTIGPAPSGPAFLFARLFMELTISITGTLPTYGDRYNENGNSDFPTWIEIQNGPTLSSRTIGQTASTGNRGDQGFYAVVT</sequence>
<organism evidence="1 2">
    <name type="scientific">Kaistia nematophila</name>
    <dbReference type="NCBI Taxonomy" id="2994654"/>
    <lineage>
        <taxon>Bacteria</taxon>
        <taxon>Pseudomonadati</taxon>
        <taxon>Pseudomonadota</taxon>
        <taxon>Alphaproteobacteria</taxon>
        <taxon>Hyphomicrobiales</taxon>
        <taxon>Kaistiaceae</taxon>
        <taxon>Kaistia</taxon>
    </lineage>
</organism>
<proteinExistence type="predicted"/>